<dbReference type="Proteomes" id="UP000027195">
    <property type="component" value="Unassembled WGS sequence"/>
</dbReference>
<gene>
    <name evidence="2" type="ORF">BOTBODRAFT_599990</name>
</gene>
<dbReference type="HOGENOM" id="CLU_818864_0_0_1"/>
<reference evidence="3" key="1">
    <citation type="journal article" date="2014" name="Proc. Natl. Acad. Sci. U.S.A.">
        <title>Extensive sampling of basidiomycete genomes demonstrates inadequacy of the white-rot/brown-rot paradigm for wood decay fungi.</title>
        <authorList>
            <person name="Riley R."/>
            <person name="Salamov A.A."/>
            <person name="Brown D.W."/>
            <person name="Nagy L.G."/>
            <person name="Floudas D."/>
            <person name="Held B.W."/>
            <person name="Levasseur A."/>
            <person name="Lombard V."/>
            <person name="Morin E."/>
            <person name="Otillar R."/>
            <person name="Lindquist E.A."/>
            <person name="Sun H."/>
            <person name="LaButti K.M."/>
            <person name="Schmutz J."/>
            <person name="Jabbour D."/>
            <person name="Luo H."/>
            <person name="Baker S.E."/>
            <person name="Pisabarro A.G."/>
            <person name="Walton J.D."/>
            <person name="Blanchette R.A."/>
            <person name="Henrissat B."/>
            <person name="Martin F."/>
            <person name="Cullen D."/>
            <person name="Hibbett D.S."/>
            <person name="Grigoriev I.V."/>
        </authorList>
    </citation>
    <scope>NUCLEOTIDE SEQUENCE [LARGE SCALE GENOMIC DNA]</scope>
    <source>
        <strain evidence="3">FD-172 SS1</strain>
    </source>
</reference>
<dbReference type="InterPro" id="IPR054586">
    <property type="entry name" value="MACPF_1_fungal"/>
</dbReference>
<protein>
    <recommendedName>
        <fullName evidence="1">MACPF-like domain-containing protein</fullName>
    </recommendedName>
</protein>
<evidence type="ECO:0000313" key="2">
    <source>
        <dbReference type="EMBL" id="KDQ17195.1"/>
    </source>
</evidence>
<dbReference type="EMBL" id="KL198024">
    <property type="protein sequence ID" value="KDQ17195.1"/>
    <property type="molecule type" value="Genomic_DNA"/>
</dbReference>
<organism evidence="2 3">
    <name type="scientific">Botryobasidium botryosum (strain FD-172 SS1)</name>
    <dbReference type="NCBI Taxonomy" id="930990"/>
    <lineage>
        <taxon>Eukaryota</taxon>
        <taxon>Fungi</taxon>
        <taxon>Dikarya</taxon>
        <taxon>Basidiomycota</taxon>
        <taxon>Agaricomycotina</taxon>
        <taxon>Agaricomycetes</taxon>
        <taxon>Cantharellales</taxon>
        <taxon>Botryobasidiaceae</taxon>
        <taxon>Botryobasidium</taxon>
    </lineage>
</organism>
<dbReference type="AlphaFoldDB" id="A0A067MR59"/>
<name>A0A067MR59_BOTB1</name>
<accession>A0A067MR59</accession>
<evidence type="ECO:0000259" key="1">
    <source>
        <dbReference type="Pfam" id="PF22693"/>
    </source>
</evidence>
<evidence type="ECO:0000313" key="3">
    <source>
        <dbReference type="Proteomes" id="UP000027195"/>
    </source>
</evidence>
<feature type="domain" description="MACPF-like" evidence="1">
    <location>
        <begin position="28"/>
        <end position="278"/>
    </location>
</feature>
<dbReference type="OrthoDB" id="3156891at2759"/>
<proteinExistence type="predicted"/>
<dbReference type="InParanoid" id="A0A067MR59"/>
<sequence length="339" mass="37826">MIATPNIPQISGLSFEAQDKILDNSKLLYGFVLNEDGPVTSTHRVAQFKDPASQTLLYSPEETSGEIEVFSTQSKPDLAYIRKGWSERAAMSRQSATLVTPGEHRIPTMDKMDAHALHLFGRFQVPCATFHIEPEDLMPSESFRRAVAAALLQPNETAKFHELQNTLSKFGHVLATRLEMGLSLCTTRKIPFKSIEDQILQEGEMKVQFLELLHSAVKNPSASTEKINVYTRGGNPGVLPGLDIISWLSTVQDPTNWMVIGVSSVVPTISILDEPLRSSVQALIASAHSMQLLQPPPIFHLPHRFTQRYELLLVCCTFFEMTPILGARGRNPWGSWRHL</sequence>
<dbReference type="Pfam" id="PF22693">
    <property type="entry name" value="MACPF_1"/>
    <property type="match status" value="1"/>
</dbReference>
<keyword evidence="3" id="KW-1185">Reference proteome</keyword>